<organism evidence="2 3">
    <name type="scientific">Panicum virgatum</name>
    <name type="common">Blackwell switchgrass</name>
    <dbReference type="NCBI Taxonomy" id="38727"/>
    <lineage>
        <taxon>Eukaryota</taxon>
        <taxon>Viridiplantae</taxon>
        <taxon>Streptophyta</taxon>
        <taxon>Embryophyta</taxon>
        <taxon>Tracheophyta</taxon>
        <taxon>Spermatophyta</taxon>
        <taxon>Magnoliopsida</taxon>
        <taxon>Liliopsida</taxon>
        <taxon>Poales</taxon>
        <taxon>Poaceae</taxon>
        <taxon>PACMAD clade</taxon>
        <taxon>Panicoideae</taxon>
        <taxon>Panicodae</taxon>
        <taxon>Paniceae</taxon>
        <taxon>Panicinae</taxon>
        <taxon>Panicum</taxon>
        <taxon>Panicum sect. Hiantes</taxon>
    </lineage>
</organism>
<feature type="domain" description="Endonuclease/exonuclease/phosphatase" evidence="1">
    <location>
        <begin position="4"/>
        <end position="189"/>
    </location>
</feature>
<evidence type="ECO:0000313" key="3">
    <source>
        <dbReference type="Proteomes" id="UP000823388"/>
    </source>
</evidence>
<accession>A0A8T0PHS8</accession>
<name>A0A8T0PHS8_PANVG</name>
<proteinExistence type="predicted"/>
<dbReference type="InterPro" id="IPR036691">
    <property type="entry name" value="Endo/exonu/phosph_ase_sf"/>
</dbReference>
<sequence length="293" mass="33931">MNLLSVNCRGCGKPEVVQELLHIVEEKQPAVVFLLETRMNEEHARGVQRALGFPNAIVVKSEGRSGGLILMWRGDVENLRVVQWQFTGFYGEPRRERRKESWYLMRFLRAHSSVPWLCVGDFNELLAAEEQIGANEREQWQMAAFSDAVNDCRLMDLGYHGLPYTWDNRQDADRNVKARLDRALGDDKFLESFGDTEVFHIPLAESDHCGILVEVRQKTLVRPGRGRRKAKPFRYENMWQRHGEYVDFVNRIWDPGLDQPDLTVVANALLSLQTSLKTWDREVFGSVKNRLEN</sequence>
<evidence type="ECO:0000259" key="1">
    <source>
        <dbReference type="Pfam" id="PF03372"/>
    </source>
</evidence>
<protein>
    <recommendedName>
        <fullName evidence="1">Endonuclease/exonuclease/phosphatase domain-containing protein</fullName>
    </recommendedName>
</protein>
<dbReference type="Proteomes" id="UP000823388">
    <property type="component" value="Chromosome 8K"/>
</dbReference>
<gene>
    <name evidence="2" type="ORF">PVAP13_8KG161604</name>
</gene>
<reference evidence="2" key="1">
    <citation type="submission" date="2020-05" db="EMBL/GenBank/DDBJ databases">
        <title>WGS assembly of Panicum virgatum.</title>
        <authorList>
            <person name="Lovell J.T."/>
            <person name="Jenkins J."/>
            <person name="Shu S."/>
            <person name="Juenger T.E."/>
            <person name="Schmutz J."/>
        </authorList>
    </citation>
    <scope>NUCLEOTIDE SEQUENCE</scope>
    <source>
        <strain evidence="2">AP13</strain>
    </source>
</reference>
<dbReference type="SUPFAM" id="SSF56219">
    <property type="entry name" value="DNase I-like"/>
    <property type="match status" value="1"/>
</dbReference>
<dbReference type="PANTHER" id="PTHR33710:SF71">
    <property type="entry name" value="ENDONUCLEASE_EXONUCLEASE_PHOSPHATASE DOMAIN-CONTAINING PROTEIN"/>
    <property type="match status" value="1"/>
</dbReference>
<dbReference type="AlphaFoldDB" id="A0A8T0PHS8"/>
<evidence type="ECO:0000313" key="2">
    <source>
        <dbReference type="EMBL" id="KAG2561483.1"/>
    </source>
</evidence>
<dbReference type="EMBL" id="CM029051">
    <property type="protein sequence ID" value="KAG2561483.1"/>
    <property type="molecule type" value="Genomic_DNA"/>
</dbReference>
<dbReference type="PANTHER" id="PTHR33710">
    <property type="entry name" value="BNAC02G09200D PROTEIN"/>
    <property type="match status" value="1"/>
</dbReference>
<dbReference type="Pfam" id="PF03372">
    <property type="entry name" value="Exo_endo_phos"/>
    <property type="match status" value="1"/>
</dbReference>
<keyword evidence="3" id="KW-1185">Reference proteome</keyword>
<dbReference type="Gene3D" id="3.60.10.10">
    <property type="entry name" value="Endonuclease/exonuclease/phosphatase"/>
    <property type="match status" value="1"/>
</dbReference>
<dbReference type="GO" id="GO:0003824">
    <property type="term" value="F:catalytic activity"/>
    <property type="evidence" value="ECO:0007669"/>
    <property type="project" value="InterPro"/>
</dbReference>
<comment type="caution">
    <text evidence="2">The sequence shown here is derived from an EMBL/GenBank/DDBJ whole genome shotgun (WGS) entry which is preliminary data.</text>
</comment>
<dbReference type="InterPro" id="IPR005135">
    <property type="entry name" value="Endo/exonuclease/phosphatase"/>
</dbReference>